<feature type="compositionally biased region" description="Low complexity" evidence="1">
    <location>
        <begin position="389"/>
        <end position="402"/>
    </location>
</feature>
<feature type="signal peptide" evidence="2">
    <location>
        <begin position="1"/>
        <end position="17"/>
    </location>
</feature>
<accession>A0A829YDT3</accession>
<protein>
    <recommendedName>
        <fullName evidence="5">Lipoprotein</fullName>
    </recommendedName>
</protein>
<dbReference type="Proteomes" id="UP000445000">
    <property type="component" value="Unassembled WGS sequence"/>
</dbReference>
<proteinExistence type="predicted"/>
<gene>
    <name evidence="3" type="ORF">GCM10011487_29710</name>
</gene>
<sequence>MKRTLALIFLSVAALGAAGCVTHETRPQQRVKAIQAATEIPEAQLLDVGVRLFEENLPKDEKKMEEEHIFPEVRKAEARFLPMQLRNTLEGTGQWGQVRVMPQDAEALDVYVSGKIIESTGQVLRAEITVVDATGRQWFKREYNQLADTRSYKDQTGKPRDPFQNMYNTLANDMLVFRQQMTAADLENVRRVSELRFASDLAPYAFSNYMTEDKKGMKQVVRLPSEDDPMLQRMDRIRERDYALLDTINEHYSLFSENMSEPYTNWRRYSYSELEAKDEAKRSAITRKLLGAAAIVGGLVVGAEANTYAGQAAATGAIFGGAYAVKSGFDKGAEVKLHSDSLKQLGESFQAEVQPMVVEVEGRTLQLKGTAEEQYTEWRRLLKELYENETGTPVPVTPVPEETASKAAAPKAETGGG</sequence>
<evidence type="ECO:0000313" key="3">
    <source>
        <dbReference type="EMBL" id="GFE80971.1"/>
    </source>
</evidence>
<reference evidence="4" key="1">
    <citation type="submission" date="2020-01" db="EMBL/GenBank/DDBJ databases">
        <title>'Steroidobacter agaridevorans' sp. nov., agar-degrading bacteria isolated from rhizosphere soils.</title>
        <authorList>
            <person name="Ikenaga M."/>
            <person name="Kataoka M."/>
            <person name="Murouchi A."/>
            <person name="Katsuragi S."/>
            <person name="Sakai M."/>
        </authorList>
    </citation>
    <scope>NUCLEOTIDE SEQUENCE [LARGE SCALE GENOMIC DNA]</scope>
    <source>
        <strain evidence="4">YU21-B</strain>
    </source>
</reference>
<evidence type="ECO:0000256" key="1">
    <source>
        <dbReference type="SAM" id="MobiDB-lite"/>
    </source>
</evidence>
<keyword evidence="2" id="KW-0732">Signal</keyword>
<feature type="chain" id="PRO_5032448085" description="Lipoprotein" evidence="2">
    <location>
        <begin position="18"/>
        <end position="417"/>
    </location>
</feature>
<organism evidence="3 4">
    <name type="scientific">Steroidobacter agaridevorans</name>
    <dbReference type="NCBI Taxonomy" id="2695856"/>
    <lineage>
        <taxon>Bacteria</taxon>
        <taxon>Pseudomonadati</taxon>
        <taxon>Pseudomonadota</taxon>
        <taxon>Gammaproteobacteria</taxon>
        <taxon>Steroidobacterales</taxon>
        <taxon>Steroidobacteraceae</taxon>
        <taxon>Steroidobacter</taxon>
    </lineage>
</organism>
<name>A0A829YDT3_9GAMM</name>
<evidence type="ECO:0000313" key="4">
    <source>
        <dbReference type="Proteomes" id="UP000445000"/>
    </source>
</evidence>
<dbReference type="PROSITE" id="PS51257">
    <property type="entry name" value="PROKAR_LIPOPROTEIN"/>
    <property type="match status" value="1"/>
</dbReference>
<keyword evidence="4" id="KW-1185">Reference proteome</keyword>
<dbReference type="AlphaFoldDB" id="A0A829YDT3"/>
<evidence type="ECO:0000256" key="2">
    <source>
        <dbReference type="SAM" id="SignalP"/>
    </source>
</evidence>
<feature type="region of interest" description="Disordered" evidence="1">
    <location>
        <begin position="389"/>
        <end position="417"/>
    </location>
</feature>
<dbReference type="EMBL" id="BLJN01000003">
    <property type="protein sequence ID" value="GFE80971.1"/>
    <property type="molecule type" value="Genomic_DNA"/>
</dbReference>
<evidence type="ECO:0008006" key="5">
    <source>
        <dbReference type="Google" id="ProtNLM"/>
    </source>
</evidence>
<dbReference type="RefSeq" id="WP_161812679.1">
    <property type="nucleotide sequence ID" value="NZ_BLJN01000003.1"/>
</dbReference>
<comment type="caution">
    <text evidence="3">The sequence shown here is derived from an EMBL/GenBank/DDBJ whole genome shotgun (WGS) entry which is preliminary data.</text>
</comment>